<sequence length="255" mass="27708">MSNFFKTATATLLAGATALSFAAVPARALDDQQKKEMGAFIREYLLANPEVLLEVQDALEKKQRDMQISQAANGITAHKEAIFSSPSDITLGNPKGDVTIVEFFDYNCTYCKRALGDMDKILSKDKQVRFILKEFPILGPDSVAAHRVANAVRLIAPDKYPTFHRELLGGDVRASEETAIEVATALGIKEADIRKSMEDHPNDKDVKATYELANNLGVTGTPFYVVGNEAVFGAVGYNELSGKISNIRACGKASC</sequence>
<accession>A0ABT8SUC9</accession>
<organism evidence="7 8">
    <name type="scientific">Rhizobium oryzicola</name>
    <dbReference type="NCBI Taxonomy" id="1232668"/>
    <lineage>
        <taxon>Bacteria</taxon>
        <taxon>Pseudomonadati</taxon>
        <taxon>Pseudomonadota</taxon>
        <taxon>Alphaproteobacteria</taxon>
        <taxon>Hyphomicrobiales</taxon>
        <taxon>Rhizobiaceae</taxon>
        <taxon>Rhizobium/Agrobacterium group</taxon>
        <taxon>Rhizobium</taxon>
    </lineage>
</organism>
<reference evidence="7" key="1">
    <citation type="journal article" date="2015" name="Int. J. Syst. Evol. Microbiol.">
        <title>Rhizobium oryzicola sp. nov., potential plant-growth-promoting endophytic bacteria isolated from rice roots.</title>
        <authorList>
            <person name="Zhang X.X."/>
            <person name="Gao J.S."/>
            <person name="Cao Y.H."/>
            <person name="Sheirdil R.A."/>
            <person name="Wang X.C."/>
            <person name="Zhang L."/>
        </authorList>
    </citation>
    <scope>NUCLEOTIDE SEQUENCE</scope>
    <source>
        <strain evidence="7">05753</strain>
    </source>
</reference>
<evidence type="ECO:0000313" key="7">
    <source>
        <dbReference type="EMBL" id="MDO1581885.1"/>
    </source>
</evidence>
<dbReference type="InterPro" id="IPR013766">
    <property type="entry name" value="Thioredoxin_domain"/>
</dbReference>
<keyword evidence="2" id="KW-0560">Oxidoreductase</keyword>
<evidence type="ECO:0000256" key="5">
    <source>
        <dbReference type="SAM" id="SignalP"/>
    </source>
</evidence>
<evidence type="ECO:0000256" key="3">
    <source>
        <dbReference type="ARBA" id="ARBA00023157"/>
    </source>
</evidence>
<dbReference type="PANTHER" id="PTHR13887:SF14">
    <property type="entry name" value="DISULFIDE BOND FORMATION PROTEIN D"/>
    <property type="match status" value="1"/>
</dbReference>
<dbReference type="RefSeq" id="WP_302075966.1">
    <property type="nucleotide sequence ID" value="NZ_JAUKWQ010000001.1"/>
</dbReference>
<evidence type="ECO:0000256" key="4">
    <source>
        <dbReference type="ARBA" id="ARBA00023284"/>
    </source>
</evidence>
<name>A0ABT8SUC9_9HYPH</name>
<dbReference type="InterPro" id="IPR001853">
    <property type="entry name" value="DSBA-like_thioredoxin_dom"/>
</dbReference>
<gene>
    <name evidence="7" type="ORF">Q2T52_07220</name>
</gene>
<proteinExistence type="predicted"/>
<dbReference type="Pfam" id="PF01323">
    <property type="entry name" value="DSBA"/>
    <property type="match status" value="1"/>
</dbReference>
<protein>
    <submittedName>
        <fullName evidence="7">DsbA family protein</fullName>
    </submittedName>
</protein>
<dbReference type="CDD" id="cd03023">
    <property type="entry name" value="DsbA_Com1_like"/>
    <property type="match status" value="1"/>
</dbReference>
<dbReference type="Gene3D" id="3.40.30.10">
    <property type="entry name" value="Glutaredoxin"/>
    <property type="match status" value="1"/>
</dbReference>
<dbReference type="Pfam" id="PF18312">
    <property type="entry name" value="ScsC_N"/>
    <property type="match status" value="1"/>
</dbReference>
<comment type="caution">
    <text evidence="7">The sequence shown here is derived from an EMBL/GenBank/DDBJ whole genome shotgun (WGS) entry which is preliminary data.</text>
</comment>
<dbReference type="EMBL" id="JAUKWQ010000001">
    <property type="protein sequence ID" value="MDO1581885.1"/>
    <property type="molecule type" value="Genomic_DNA"/>
</dbReference>
<keyword evidence="3" id="KW-1015">Disulfide bond</keyword>
<dbReference type="SUPFAM" id="SSF52833">
    <property type="entry name" value="Thioredoxin-like"/>
    <property type="match status" value="1"/>
</dbReference>
<evidence type="ECO:0000259" key="6">
    <source>
        <dbReference type="PROSITE" id="PS51352"/>
    </source>
</evidence>
<dbReference type="InterPro" id="IPR036249">
    <property type="entry name" value="Thioredoxin-like_sf"/>
</dbReference>
<dbReference type="InterPro" id="IPR041205">
    <property type="entry name" value="ScsC_N"/>
</dbReference>
<evidence type="ECO:0000256" key="1">
    <source>
        <dbReference type="ARBA" id="ARBA00022729"/>
    </source>
</evidence>
<keyword evidence="1 5" id="KW-0732">Signal</keyword>
<feature type="chain" id="PRO_5045211553" evidence="5">
    <location>
        <begin position="23"/>
        <end position="255"/>
    </location>
</feature>
<dbReference type="PROSITE" id="PS51352">
    <property type="entry name" value="THIOREDOXIN_2"/>
    <property type="match status" value="1"/>
</dbReference>
<keyword evidence="4" id="KW-0676">Redox-active center</keyword>
<evidence type="ECO:0000256" key="2">
    <source>
        <dbReference type="ARBA" id="ARBA00023002"/>
    </source>
</evidence>
<dbReference type="Proteomes" id="UP001169006">
    <property type="component" value="Unassembled WGS sequence"/>
</dbReference>
<feature type="domain" description="Thioredoxin" evidence="6">
    <location>
        <begin position="66"/>
        <end position="249"/>
    </location>
</feature>
<keyword evidence="8" id="KW-1185">Reference proteome</keyword>
<feature type="signal peptide" evidence="5">
    <location>
        <begin position="1"/>
        <end position="22"/>
    </location>
</feature>
<evidence type="ECO:0000313" key="8">
    <source>
        <dbReference type="Proteomes" id="UP001169006"/>
    </source>
</evidence>
<reference evidence="7" key="2">
    <citation type="submission" date="2023-07" db="EMBL/GenBank/DDBJ databases">
        <authorList>
            <person name="Sun H."/>
        </authorList>
    </citation>
    <scope>NUCLEOTIDE SEQUENCE</scope>
    <source>
        <strain evidence="7">05753</strain>
    </source>
</reference>
<dbReference type="PANTHER" id="PTHR13887">
    <property type="entry name" value="GLUTATHIONE S-TRANSFERASE KAPPA"/>
    <property type="match status" value="1"/>
</dbReference>